<dbReference type="SUPFAM" id="SSF160631">
    <property type="entry name" value="SMI1/KNR4-like"/>
    <property type="match status" value="1"/>
</dbReference>
<reference evidence="2 3" key="1">
    <citation type="journal article" date="2019" name="Int. J. Syst. Evol. Microbiol.">
        <title>The Global Catalogue of Microorganisms (GCM) 10K type strain sequencing project: providing services to taxonomists for standard genome sequencing and annotation.</title>
        <authorList>
            <consortium name="The Broad Institute Genomics Platform"/>
            <consortium name="The Broad Institute Genome Sequencing Center for Infectious Disease"/>
            <person name="Wu L."/>
            <person name="Ma J."/>
        </authorList>
    </citation>
    <scope>NUCLEOTIDE SEQUENCE [LARGE SCALE GENOMIC DNA]</scope>
    <source>
        <strain evidence="2 3">JCM 10671</strain>
    </source>
</reference>
<keyword evidence="3" id="KW-1185">Reference proteome</keyword>
<dbReference type="EMBL" id="BAAAHE010000016">
    <property type="protein sequence ID" value="GAA0619671.1"/>
    <property type="molecule type" value="Genomic_DNA"/>
</dbReference>
<accession>A0ABN1GU58</accession>
<name>A0ABN1GU58_9ACTN</name>
<dbReference type="Gene3D" id="3.40.1580.10">
    <property type="entry name" value="SMI1/KNR4-like"/>
    <property type="match status" value="1"/>
</dbReference>
<evidence type="ECO:0000259" key="1">
    <source>
        <dbReference type="SMART" id="SM00860"/>
    </source>
</evidence>
<dbReference type="RefSeq" id="WP_344604736.1">
    <property type="nucleotide sequence ID" value="NZ_BAAAHE010000016.1"/>
</dbReference>
<sequence length="154" mass="16872">MWTAWLRGLDTLEGTIALAEPVDPDVLADAEDRLGLILPDALRTLLLESDGVVGIGRGEPVWPAERIAEENVLLRTAGSTPALPDGADDDLLFFGDAGDGRLLAYELEGDEVTEPDVYLWQPDLREAVWIASDLQSLLDDWYRGDLPDEDRSLG</sequence>
<gene>
    <name evidence="2" type="ORF">GCM10009547_22740</name>
</gene>
<feature type="domain" description="Knr4/Smi1-like" evidence="1">
    <location>
        <begin position="21"/>
        <end position="144"/>
    </location>
</feature>
<evidence type="ECO:0000313" key="2">
    <source>
        <dbReference type="EMBL" id="GAA0619671.1"/>
    </source>
</evidence>
<dbReference type="InterPro" id="IPR018958">
    <property type="entry name" value="Knr4/Smi1-like_dom"/>
</dbReference>
<comment type="caution">
    <text evidence="2">The sequence shown here is derived from an EMBL/GenBank/DDBJ whole genome shotgun (WGS) entry which is preliminary data.</text>
</comment>
<organism evidence="2 3">
    <name type="scientific">Sporichthya brevicatena</name>
    <dbReference type="NCBI Taxonomy" id="171442"/>
    <lineage>
        <taxon>Bacteria</taxon>
        <taxon>Bacillati</taxon>
        <taxon>Actinomycetota</taxon>
        <taxon>Actinomycetes</taxon>
        <taxon>Sporichthyales</taxon>
        <taxon>Sporichthyaceae</taxon>
        <taxon>Sporichthya</taxon>
    </lineage>
</organism>
<dbReference type="InterPro" id="IPR037883">
    <property type="entry name" value="Knr4/Smi1-like_sf"/>
</dbReference>
<dbReference type="Proteomes" id="UP001500957">
    <property type="component" value="Unassembled WGS sequence"/>
</dbReference>
<proteinExistence type="predicted"/>
<dbReference type="Pfam" id="PF09346">
    <property type="entry name" value="SMI1_KNR4"/>
    <property type="match status" value="1"/>
</dbReference>
<protein>
    <recommendedName>
        <fullName evidence="1">Knr4/Smi1-like domain-containing protein</fullName>
    </recommendedName>
</protein>
<dbReference type="SMART" id="SM00860">
    <property type="entry name" value="SMI1_KNR4"/>
    <property type="match status" value="1"/>
</dbReference>
<evidence type="ECO:0000313" key="3">
    <source>
        <dbReference type="Proteomes" id="UP001500957"/>
    </source>
</evidence>